<dbReference type="GO" id="GO:0009061">
    <property type="term" value="P:anaerobic respiration"/>
    <property type="evidence" value="ECO:0007669"/>
    <property type="project" value="TreeGrafter"/>
</dbReference>
<dbReference type="Gene3D" id="3.40.228.10">
    <property type="entry name" value="Dimethylsulfoxide Reductase, domain 2"/>
    <property type="match status" value="1"/>
</dbReference>
<dbReference type="InterPro" id="IPR009010">
    <property type="entry name" value="Asp_de-COase-like_dom_sf"/>
</dbReference>
<evidence type="ECO:0000256" key="2">
    <source>
        <dbReference type="ARBA" id="ARBA00010312"/>
    </source>
</evidence>
<comment type="caution">
    <text evidence="8">The sequence shown here is derived from an EMBL/GenBank/DDBJ whole genome shotgun (WGS) entry which is preliminary data.</text>
</comment>
<dbReference type="Proteomes" id="UP001138921">
    <property type="component" value="Unassembled WGS sequence"/>
</dbReference>
<sequence length="742" mass="82097">MDPSPIGDGMIGTLDDKSRIRLPMVRRSWLEDGPGSRTELRGAEPFVAVTWDTVETLVAAELTRVIEAHGNSAIFAGSYGWSSAGRFHHAQSQIHRFFNCIGGYTRSVNTYSFAAAEVVLPYILGNFFDLMTSMTSWPIIRDHTKLFVAFGGMPLRLSQISAGGAGRHTQKHHMASARDAGVEFVNIGPMRSDLEEQLFGEWMPIRPNTDTALLLAIAHTLYTEKLYDWKFIERYTSGFEKFVPYLLGASDGIPKSAAWAAAICDFPAQDILQLARRMASSRTMISLSWSLTRQECGEQPYWAAVTVAAMLGQIGLPGGGVGFGYGAENAMGDERSGVSTAALPQGRNPVSDFIPVARIADMLLNPGDWFDYNGGSYQYPDVRVVYWAGGNPFHHHQDLNNLLLAWRKPETIIVNEWCWNATAKHSDIVLPCTTALERDDLVFSRRDPFVFRTKQIAKPAGAARDDFEIFRGIARHMNAENEFTDGRTAGEWQHWIYETTREISREVGIELPTFEWIDQHGWCEIPGVEELKSMLADFRSDPVRNPLTTPTGRIEIFSDVIASYDYQNCLGHAAWLEPSEWLGKVETFPLHLISNQPSTKLHSQLDHGQVSRAKKVHEREPITIHPADAAERNIGEGDVVRVFNSRGACLAGAVLSTAIRPGVVQMSTGSWFDPEEPGRPGSLCKHGNPNILTKDVGTSSLTQGPTALTCLVDVEVYRGNVPDMTAFDPPEIVGADALQDLS</sequence>
<dbReference type="Pfam" id="PF01568">
    <property type="entry name" value="Molydop_binding"/>
    <property type="match status" value="1"/>
</dbReference>
<gene>
    <name evidence="8" type="ORF">J1C56_29420</name>
</gene>
<organism evidence="8 9">
    <name type="scientific">Aminobacter anthyllidis</name>
    <dbReference type="NCBI Taxonomy" id="1035067"/>
    <lineage>
        <taxon>Bacteria</taxon>
        <taxon>Pseudomonadati</taxon>
        <taxon>Pseudomonadota</taxon>
        <taxon>Alphaproteobacteria</taxon>
        <taxon>Hyphomicrobiales</taxon>
        <taxon>Phyllobacteriaceae</taxon>
        <taxon>Aminobacter</taxon>
    </lineage>
</organism>
<protein>
    <submittedName>
        <fullName evidence="8">Molybdopterin-dependent oxidoreductase</fullName>
    </submittedName>
</protein>
<evidence type="ECO:0000256" key="5">
    <source>
        <dbReference type="ARBA" id="ARBA00023002"/>
    </source>
</evidence>
<keyword evidence="3" id="KW-0500">Molybdenum</keyword>
<dbReference type="Pfam" id="PF00384">
    <property type="entry name" value="Molybdopterin"/>
    <property type="match status" value="1"/>
</dbReference>
<keyword evidence="5" id="KW-0560">Oxidoreductase</keyword>
<dbReference type="PANTHER" id="PTHR43742">
    <property type="entry name" value="TRIMETHYLAMINE-N-OXIDE REDUCTASE"/>
    <property type="match status" value="1"/>
</dbReference>
<evidence type="ECO:0000259" key="7">
    <source>
        <dbReference type="Pfam" id="PF01568"/>
    </source>
</evidence>
<evidence type="ECO:0000256" key="1">
    <source>
        <dbReference type="ARBA" id="ARBA00001942"/>
    </source>
</evidence>
<comment type="cofactor">
    <cofactor evidence="1">
        <name>Mo-bis(molybdopterin guanine dinucleotide)</name>
        <dbReference type="ChEBI" id="CHEBI:60539"/>
    </cofactor>
</comment>
<feature type="domain" description="Molybdopterin dinucleotide-binding" evidence="7">
    <location>
        <begin position="590"/>
        <end position="710"/>
    </location>
</feature>
<evidence type="ECO:0000313" key="8">
    <source>
        <dbReference type="EMBL" id="MBT1159675.1"/>
    </source>
</evidence>
<evidence type="ECO:0000256" key="4">
    <source>
        <dbReference type="ARBA" id="ARBA00022723"/>
    </source>
</evidence>
<dbReference type="InterPro" id="IPR006657">
    <property type="entry name" value="MoPterin_dinucl-bd_dom"/>
</dbReference>
<evidence type="ECO:0000256" key="3">
    <source>
        <dbReference type="ARBA" id="ARBA00022505"/>
    </source>
</evidence>
<dbReference type="GO" id="GO:0043546">
    <property type="term" value="F:molybdopterin cofactor binding"/>
    <property type="evidence" value="ECO:0007669"/>
    <property type="project" value="InterPro"/>
</dbReference>
<keyword evidence="4" id="KW-0479">Metal-binding</keyword>
<dbReference type="InterPro" id="IPR006655">
    <property type="entry name" value="Mopterin_OxRdtase_prok_CS"/>
</dbReference>
<dbReference type="InterPro" id="IPR050612">
    <property type="entry name" value="Prok_Mopterin_Oxidored"/>
</dbReference>
<dbReference type="InterPro" id="IPR006656">
    <property type="entry name" value="Mopterin_OxRdtase"/>
</dbReference>
<name>A0A9X1D777_9HYPH</name>
<dbReference type="SUPFAM" id="SSF50692">
    <property type="entry name" value="ADC-like"/>
    <property type="match status" value="1"/>
</dbReference>
<dbReference type="GO" id="GO:0030151">
    <property type="term" value="F:molybdenum ion binding"/>
    <property type="evidence" value="ECO:0007669"/>
    <property type="project" value="TreeGrafter"/>
</dbReference>
<dbReference type="EMBL" id="JAFLWW010000013">
    <property type="protein sequence ID" value="MBT1159675.1"/>
    <property type="molecule type" value="Genomic_DNA"/>
</dbReference>
<dbReference type="PANTHER" id="PTHR43742:SF10">
    <property type="entry name" value="TRIMETHYLAMINE-N-OXIDE REDUCTASE 2"/>
    <property type="match status" value="1"/>
</dbReference>
<proteinExistence type="inferred from homology"/>
<dbReference type="GO" id="GO:0030288">
    <property type="term" value="C:outer membrane-bounded periplasmic space"/>
    <property type="evidence" value="ECO:0007669"/>
    <property type="project" value="TreeGrafter"/>
</dbReference>
<dbReference type="Gene3D" id="3.40.50.740">
    <property type="match status" value="1"/>
</dbReference>
<dbReference type="SUPFAM" id="SSF53706">
    <property type="entry name" value="Formate dehydrogenase/DMSO reductase, domains 1-3"/>
    <property type="match status" value="1"/>
</dbReference>
<dbReference type="InterPro" id="IPR041954">
    <property type="entry name" value="CT_DMSOR/BSOR/TMAOR"/>
</dbReference>
<dbReference type="Gene3D" id="3.90.55.10">
    <property type="entry name" value="Dimethylsulfoxide Reductase, domain 3"/>
    <property type="match status" value="1"/>
</dbReference>
<evidence type="ECO:0000259" key="6">
    <source>
        <dbReference type="Pfam" id="PF00384"/>
    </source>
</evidence>
<feature type="domain" description="Molybdopterin oxidoreductase" evidence="6">
    <location>
        <begin position="19"/>
        <end position="474"/>
    </location>
</feature>
<accession>A0A9X1D777</accession>
<dbReference type="Gene3D" id="2.40.40.20">
    <property type="match status" value="1"/>
</dbReference>
<reference evidence="8" key="2">
    <citation type="submission" date="2021-03" db="EMBL/GenBank/DDBJ databases">
        <authorList>
            <person name="Artuso I."/>
            <person name="Turrini P."/>
            <person name="Pirolo M."/>
            <person name="Lugli G.A."/>
            <person name="Ventura M."/>
            <person name="Visca P."/>
        </authorList>
    </citation>
    <scope>NUCLEOTIDE SEQUENCE</scope>
    <source>
        <strain evidence="8">LMG 26462</strain>
    </source>
</reference>
<keyword evidence="9" id="KW-1185">Reference proteome</keyword>
<comment type="similarity">
    <text evidence="2">Belongs to the prokaryotic molybdopterin-containing oxidoreductase family.</text>
</comment>
<dbReference type="AlphaFoldDB" id="A0A9X1D777"/>
<evidence type="ECO:0000313" key="9">
    <source>
        <dbReference type="Proteomes" id="UP001138921"/>
    </source>
</evidence>
<dbReference type="CDD" id="cd02793">
    <property type="entry name" value="MopB_CT_DMSOR-BSOR-TMAOR"/>
    <property type="match status" value="1"/>
</dbReference>
<dbReference type="GO" id="GO:0016491">
    <property type="term" value="F:oxidoreductase activity"/>
    <property type="evidence" value="ECO:0007669"/>
    <property type="project" value="UniProtKB-KW"/>
</dbReference>
<reference evidence="8" key="1">
    <citation type="journal article" date="2021" name="Microorganisms">
        <title>Phylogenomic Reconstruction and Metabolic Potential of the Genus Aminobacter.</title>
        <authorList>
            <person name="Artuso I."/>
            <person name="Turrini P."/>
            <person name="Pirolo M."/>
            <person name="Lugli G.A."/>
            <person name="Ventura M."/>
            <person name="Visca P."/>
        </authorList>
    </citation>
    <scope>NUCLEOTIDE SEQUENCE</scope>
    <source>
        <strain evidence="8">LMG 26462</strain>
    </source>
</reference>
<dbReference type="GO" id="GO:0009055">
    <property type="term" value="F:electron transfer activity"/>
    <property type="evidence" value="ECO:0007669"/>
    <property type="project" value="TreeGrafter"/>
</dbReference>
<dbReference type="PROSITE" id="PS00932">
    <property type="entry name" value="MOLYBDOPTERIN_PROK_3"/>
    <property type="match status" value="1"/>
</dbReference>